<accession>A0A2P6TRD9</accession>
<feature type="signal peptide" evidence="2">
    <location>
        <begin position="1"/>
        <end position="23"/>
    </location>
</feature>
<proteinExistence type="predicted"/>
<dbReference type="EMBL" id="LHPG02000008">
    <property type="protein sequence ID" value="PRW56636.1"/>
    <property type="molecule type" value="Genomic_DNA"/>
</dbReference>
<organism evidence="3 4">
    <name type="scientific">Chlorella sorokiniana</name>
    <name type="common">Freshwater green alga</name>
    <dbReference type="NCBI Taxonomy" id="3076"/>
    <lineage>
        <taxon>Eukaryota</taxon>
        <taxon>Viridiplantae</taxon>
        <taxon>Chlorophyta</taxon>
        <taxon>core chlorophytes</taxon>
        <taxon>Trebouxiophyceae</taxon>
        <taxon>Chlorellales</taxon>
        <taxon>Chlorellaceae</taxon>
        <taxon>Chlorella clade</taxon>
        <taxon>Chlorella</taxon>
    </lineage>
</organism>
<gene>
    <name evidence="3" type="ORF">C2E21_4408</name>
</gene>
<feature type="transmembrane region" description="Helical" evidence="1">
    <location>
        <begin position="118"/>
        <end position="137"/>
    </location>
</feature>
<feature type="transmembrane region" description="Helical" evidence="1">
    <location>
        <begin position="27"/>
        <end position="49"/>
    </location>
</feature>
<comment type="caution">
    <text evidence="3">The sequence shown here is derived from an EMBL/GenBank/DDBJ whole genome shotgun (WGS) entry which is preliminary data.</text>
</comment>
<evidence type="ECO:0000313" key="4">
    <source>
        <dbReference type="Proteomes" id="UP000239899"/>
    </source>
</evidence>
<name>A0A2P6TRD9_CHLSO</name>
<evidence type="ECO:0000256" key="1">
    <source>
        <dbReference type="SAM" id="Phobius"/>
    </source>
</evidence>
<evidence type="ECO:0000256" key="2">
    <source>
        <dbReference type="SAM" id="SignalP"/>
    </source>
</evidence>
<feature type="transmembrane region" description="Helical" evidence="1">
    <location>
        <begin position="149"/>
        <end position="167"/>
    </location>
</feature>
<keyword evidence="4" id="KW-1185">Reference proteome</keyword>
<dbReference type="AlphaFoldDB" id="A0A2P6TRD9"/>
<reference evidence="3 4" key="1">
    <citation type="journal article" date="2018" name="Plant J.">
        <title>Genome sequences of Chlorella sorokiniana UTEX 1602 and Micractinium conductrix SAG 241.80: implications to maltose excretion by a green alga.</title>
        <authorList>
            <person name="Arriola M.B."/>
            <person name="Velmurugan N."/>
            <person name="Zhang Y."/>
            <person name="Plunkett M.H."/>
            <person name="Hondzo H."/>
            <person name="Barney B.M."/>
        </authorList>
    </citation>
    <scope>NUCLEOTIDE SEQUENCE [LARGE SCALE GENOMIC DNA]</scope>
    <source>
        <strain evidence="4">UTEX 1602</strain>
    </source>
</reference>
<protein>
    <submittedName>
        <fullName evidence="3">Arginine--tRNA cytoplasmic</fullName>
    </submittedName>
</protein>
<keyword evidence="1" id="KW-0812">Transmembrane</keyword>
<keyword evidence="1" id="KW-0472">Membrane</keyword>
<evidence type="ECO:0000313" key="3">
    <source>
        <dbReference type="EMBL" id="PRW56636.1"/>
    </source>
</evidence>
<keyword evidence="2" id="KW-0732">Signal</keyword>
<dbReference type="OrthoDB" id="515759at2759"/>
<keyword evidence="1" id="KW-1133">Transmembrane helix</keyword>
<sequence length="206" mass="23827">MDAASGLLLLGVLILLCKEPASEVRIGHPLATMVAAMLVLPVLALLPGALRSWYVRHRERLLLLFFLVALTYQQASVNFVNSHFARSANARYINGGFQWITVDGLLLQMRFCHQLPTLLTCFLFNLGVIPQFCRLYHSHLEPRYCAAVAAWRGLLCLLAPLLIIYLLELRVRRGWLLQRQERERQEEQQREQLRVEQLERRRRGRG</sequence>
<feature type="chain" id="PRO_5015159315" evidence="2">
    <location>
        <begin position="24"/>
        <end position="206"/>
    </location>
</feature>
<dbReference type="Proteomes" id="UP000239899">
    <property type="component" value="Unassembled WGS sequence"/>
</dbReference>